<accession>A0ABR1ZW75</accession>
<feature type="compositionally biased region" description="Polar residues" evidence="1">
    <location>
        <begin position="20"/>
        <end position="45"/>
    </location>
</feature>
<gene>
    <name evidence="2" type="ORF">V6N11_012881</name>
</gene>
<name>A0ABR1ZW75_9ROSI</name>
<evidence type="ECO:0000313" key="3">
    <source>
        <dbReference type="Proteomes" id="UP001396334"/>
    </source>
</evidence>
<feature type="region of interest" description="Disordered" evidence="1">
    <location>
        <begin position="1"/>
        <end position="74"/>
    </location>
</feature>
<comment type="caution">
    <text evidence="2">The sequence shown here is derived from an EMBL/GenBank/DDBJ whole genome shotgun (WGS) entry which is preliminary data.</text>
</comment>
<keyword evidence="3" id="KW-1185">Reference proteome</keyword>
<protein>
    <submittedName>
        <fullName evidence="2">Uncharacterized protein</fullName>
    </submittedName>
</protein>
<evidence type="ECO:0000256" key="1">
    <source>
        <dbReference type="SAM" id="MobiDB-lite"/>
    </source>
</evidence>
<organism evidence="2 3">
    <name type="scientific">Hibiscus sabdariffa</name>
    <name type="common">roselle</name>
    <dbReference type="NCBI Taxonomy" id="183260"/>
    <lineage>
        <taxon>Eukaryota</taxon>
        <taxon>Viridiplantae</taxon>
        <taxon>Streptophyta</taxon>
        <taxon>Embryophyta</taxon>
        <taxon>Tracheophyta</taxon>
        <taxon>Spermatophyta</taxon>
        <taxon>Magnoliopsida</taxon>
        <taxon>eudicotyledons</taxon>
        <taxon>Gunneridae</taxon>
        <taxon>Pentapetalae</taxon>
        <taxon>rosids</taxon>
        <taxon>malvids</taxon>
        <taxon>Malvales</taxon>
        <taxon>Malvaceae</taxon>
        <taxon>Malvoideae</taxon>
        <taxon>Hibiscus</taxon>
    </lineage>
</organism>
<dbReference type="Proteomes" id="UP001396334">
    <property type="component" value="Unassembled WGS sequence"/>
</dbReference>
<sequence length="233" mass="24647">MMQPDSARSPDDRSMRQSKAARSSSIDPSTKTTVGTNSAPSSSGFGSARPYCASGTKESEAHPSRPKSTRGSDLFTIPIVPGVEWLWRADNSTTTNVLQDDKGDASAGSVVASDVAFPSSSVVPSSICQTPFHSPQSRAGGASPATLLLRSSLLNDNPHLSMDNSSPATLLPRLSQSYLPMCDVGMDRSNNVGTEVGSKFESPLASEPLEPVNGQVVVEQYEQHQDTLLYICA</sequence>
<dbReference type="EMBL" id="JBBPBN010000556">
    <property type="protein sequence ID" value="KAK8484611.1"/>
    <property type="molecule type" value="Genomic_DNA"/>
</dbReference>
<reference evidence="2 3" key="1">
    <citation type="journal article" date="2024" name="G3 (Bethesda)">
        <title>Genome assembly of Hibiscus sabdariffa L. provides insights into metabolisms of medicinal natural products.</title>
        <authorList>
            <person name="Kim T."/>
        </authorList>
    </citation>
    <scope>NUCLEOTIDE SEQUENCE [LARGE SCALE GENOMIC DNA]</scope>
    <source>
        <strain evidence="2">TK-2024</strain>
        <tissue evidence="2">Old leaves</tissue>
    </source>
</reference>
<proteinExistence type="predicted"/>
<evidence type="ECO:0000313" key="2">
    <source>
        <dbReference type="EMBL" id="KAK8484611.1"/>
    </source>
</evidence>